<dbReference type="InterPro" id="IPR006214">
    <property type="entry name" value="Bax_inhibitor_1-related"/>
</dbReference>
<comment type="subcellular location">
    <subcellularLocation>
        <location evidence="1">Membrane</location>
        <topology evidence="1">Multi-pass membrane protein</topology>
    </subcellularLocation>
</comment>
<dbReference type="PANTHER" id="PTHR23291:SF50">
    <property type="entry name" value="PROTEIN LIFEGUARD 4"/>
    <property type="match status" value="1"/>
</dbReference>
<reference evidence="7 8" key="1">
    <citation type="submission" date="2023-02" db="EMBL/GenBank/DDBJ databases">
        <title>Devosia chondri sp. nov., isolated from the phycosphere of marine algae.</title>
        <authorList>
            <person name="Kim J.M."/>
            <person name="Lee J.K."/>
            <person name="Choi B.J."/>
            <person name="Bayburt H."/>
            <person name="Jeon C.O."/>
        </authorList>
    </citation>
    <scope>NUCLEOTIDE SEQUENCE [LARGE SCALE GENOMIC DNA]</scope>
    <source>
        <strain evidence="7 8">G2-5</strain>
    </source>
</reference>
<feature type="transmembrane region" description="Helical" evidence="6">
    <location>
        <begin position="33"/>
        <end position="54"/>
    </location>
</feature>
<feature type="transmembrane region" description="Helical" evidence="6">
    <location>
        <begin position="166"/>
        <end position="184"/>
    </location>
</feature>
<evidence type="ECO:0000256" key="6">
    <source>
        <dbReference type="RuleBase" id="RU004379"/>
    </source>
</evidence>
<feature type="transmembrane region" description="Helical" evidence="6">
    <location>
        <begin position="110"/>
        <end position="129"/>
    </location>
</feature>
<accession>A0ABY7YT83</accession>
<feature type="transmembrane region" description="Helical" evidence="6">
    <location>
        <begin position="74"/>
        <end position="98"/>
    </location>
</feature>
<evidence type="ECO:0000256" key="4">
    <source>
        <dbReference type="ARBA" id="ARBA00022989"/>
    </source>
</evidence>
<gene>
    <name evidence="7" type="ORF">PSQ90_08550</name>
</gene>
<evidence type="ECO:0000256" key="1">
    <source>
        <dbReference type="ARBA" id="ARBA00004141"/>
    </source>
</evidence>
<keyword evidence="5 6" id="KW-0472">Membrane</keyword>
<dbReference type="PANTHER" id="PTHR23291">
    <property type="entry name" value="BAX INHIBITOR-RELATED"/>
    <property type="match status" value="1"/>
</dbReference>
<feature type="transmembrane region" description="Helical" evidence="6">
    <location>
        <begin position="190"/>
        <end position="207"/>
    </location>
</feature>
<dbReference type="Proteomes" id="UP001222118">
    <property type="component" value="Chromosome"/>
</dbReference>
<feature type="transmembrane region" description="Helical" evidence="6">
    <location>
        <begin position="135"/>
        <end position="154"/>
    </location>
</feature>
<feature type="transmembrane region" description="Helical" evidence="6">
    <location>
        <begin position="228"/>
        <end position="251"/>
    </location>
</feature>
<evidence type="ECO:0000256" key="3">
    <source>
        <dbReference type="ARBA" id="ARBA00022692"/>
    </source>
</evidence>
<keyword evidence="3 6" id="KW-0812">Transmembrane</keyword>
<evidence type="ECO:0000256" key="5">
    <source>
        <dbReference type="ARBA" id="ARBA00023136"/>
    </source>
</evidence>
<dbReference type="EMBL" id="CP118247">
    <property type="protein sequence ID" value="WDR04402.1"/>
    <property type="molecule type" value="Genomic_DNA"/>
</dbReference>
<name>A0ABY7YT83_9HYPH</name>
<comment type="similarity">
    <text evidence="2 6">Belongs to the BI1 family.</text>
</comment>
<evidence type="ECO:0000256" key="2">
    <source>
        <dbReference type="ARBA" id="ARBA00010350"/>
    </source>
</evidence>
<keyword evidence="4 6" id="KW-1133">Transmembrane helix</keyword>
<dbReference type="Pfam" id="PF01027">
    <property type="entry name" value="Bax1-I"/>
    <property type="match status" value="1"/>
</dbReference>
<dbReference type="RefSeq" id="WP_282209923.1">
    <property type="nucleotide sequence ID" value="NZ_CP118247.1"/>
</dbReference>
<keyword evidence="8" id="KW-1185">Reference proteome</keyword>
<proteinExistence type="inferred from homology"/>
<evidence type="ECO:0000313" key="8">
    <source>
        <dbReference type="Proteomes" id="UP001222118"/>
    </source>
</evidence>
<dbReference type="CDD" id="cd10432">
    <property type="entry name" value="BI-1-like_bacterial"/>
    <property type="match status" value="1"/>
</dbReference>
<organism evidence="7 8">
    <name type="scientific">Devosia rhodophyticola</name>
    <dbReference type="NCBI Taxonomy" id="3026423"/>
    <lineage>
        <taxon>Bacteria</taxon>
        <taxon>Pseudomonadati</taxon>
        <taxon>Pseudomonadota</taxon>
        <taxon>Alphaproteobacteria</taxon>
        <taxon>Hyphomicrobiales</taxon>
        <taxon>Devosiaceae</taxon>
        <taxon>Devosia</taxon>
    </lineage>
</organism>
<protein>
    <submittedName>
        <fullName evidence="7">Bax inhibitor-1/YccA family protein</fullName>
    </submittedName>
</protein>
<sequence>MAEYDRQTLNTRAGSAAAIDEGLRSYMLRVYNYMGIGLIVTGVVAYFVNSMAIGTADNAVGQLANGTYVTQLGALLYGSPLQFVVMLSPLAFVMVLSFGINKMSAGTAQMVFWAFAAVMGLSLSSIFLVYTGASIAKVFFITAATFGAMSLYGYTTKRDLTQLGSFLMMGLIGLIIASVVNMFFPSGLMGFIISVVGVLIFVGLTAYDTQKIKESYSESHGADVMAKNAIMGALSLYLDFINLFLMMLRLFGNRN</sequence>
<evidence type="ECO:0000313" key="7">
    <source>
        <dbReference type="EMBL" id="WDR04402.1"/>
    </source>
</evidence>